<dbReference type="EMBL" id="ML119957">
    <property type="protein sequence ID" value="RPA71225.1"/>
    <property type="molecule type" value="Genomic_DNA"/>
</dbReference>
<feature type="non-terminal residue" evidence="2">
    <location>
        <position position="89"/>
    </location>
</feature>
<dbReference type="AlphaFoldDB" id="A0A3N4H982"/>
<sequence>ERRIKTALKILSTEFPRYSLRQASADYSIPYSTLHGRFQGALPKALAHQHQQWLHPQQERALIQELKEQDDFGYPATRAALIEMANALL</sequence>
<evidence type="ECO:0000313" key="2">
    <source>
        <dbReference type="EMBL" id="RPA71225.1"/>
    </source>
</evidence>
<dbReference type="SUPFAM" id="SSF46689">
    <property type="entry name" value="Homeodomain-like"/>
    <property type="match status" value="1"/>
</dbReference>
<gene>
    <name evidence="2" type="ORF">BJ508DRAFT_187325</name>
</gene>
<evidence type="ECO:0000259" key="1">
    <source>
        <dbReference type="Pfam" id="PF05225"/>
    </source>
</evidence>
<evidence type="ECO:0000313" key="3">
    <source>
        <dbReference type="Proteomes" id="UP000275078"/>
    </source>
</evidence>
<organism evidence="2 3">
    <name type="scientific">Ascobolus immersus RN42</name>
    <dbReference type="NCBI Taxonomy" id="1160509"/>
    <lineage>
        <taxon>Eukaryota</taxon>
        <taxon>Fungi</taxon>
        <taxon>Dikarya</taxon>
        <taxon>Ascomycota</taxon>
        <taxon>Pezizomycotina</taxon>
        <taxon>Pezizomycetes</taxon>
        <taxon>Pezizales</taxon>
        <taxon>Ascobolaceae</taxon>
        <taxon>Ascobolus</taxon>
    </lineage>
</organism>
<accession>A0A3N4H982</accession>
<feature type="non-terminal residue" evidence="2">
    <location>
        <position position="1"/>
    </location>
</feature>
<feature type="domain" description="HTH psq-type" evidence="1">
    <location>
        <begin position="19"/>
        <end position="42"/>
    </location>
</feature>
<dbReference type="Proteomes" id="UP000275078">
    <property type="component" value="Unassembled WGS sequence"/>
</dbReference>
<protein>
    <recommendedName>
        <fullName evidence="1">HTH psq-type domain-containing protein</fullName>
    </recommendedName>
</protein>
<name>A0A3N4H982_ASCIM</name>
<dbReference type="InterPro" id="IPR007889">
    <property type="entry name" value="HTH_Psq"/>
</dbReference>
<reference evidence="2 3" key="1">
    <citation type="journal article" date="2018" name="Nat. Ecol. Evol.">
        <title>Pezizomycetes genomes reveal the molecular basis of ectomycorrhizal truffle lifestyle.</title>
        <authorList>
            <person name="Murat C."/>
            <person name="Payen T."/>
            <person name="Noel B."/>
            <person name="Kuo A."/>
            <person name="Morin E."/>
            <person name="Chen J."/>
            <person name="Kohler A."/>
            <person name="Krizsan K."/>
            <person name="Balestrini R."/>
            <person name="Da Silva C."/>
            <person name="Montanini B."/>
            <person name="Hainaut M."/>
            <person name="Levati E."/>
            <person name="Barry K.W."/>
            <person name="Belfiori B."/>
            <person name="Cichocki N."/>
            <person name="Clum A."/>
            <person name="Dockter R.B."/>
            <person name="Fauchery L."/>
            <person name="Guy J."/>
            <person name="Iotti M."/>
            <person name="Le Tacon F."/>
            <person name="Lindquist E.A."/>
            <person name="Lipzen A."/>
            <person name="Malagnac F."/>
            <person name="Mello A."/>
            <person name="Molinier V."/>
            <person name="Miyauchi S."/>
            <person name="Poulain J."/>
            <person name="Riccioni C."/>
            <person name="Rubini A."/>
            <person name="Sitrit Y."/>
            <person name="Splivallo R."/>
            <person name="Traeger S."/>
            <person name="Wang M."/>
            <person name="Zifcakova L."/>
            <person name="Wipf D."/>
            <person name="Zambonelli A."/>
            <person name="Paolocci F."/>
            <person name="Nowrousian M."/>
            <person name="Ottonello S."/>
            <person name="Baldrian P."/>
            <person name="Spatafora J.W."/>
            <person name="Henrissat B."/>
            <person name="Nagy L.G."/>
            <person name="Aury J.M."/>
            <person name="Wincker P."/>
            <person name="Grigoriev I.V."/>
            <person name="Bonfante P."/>
            <person name="Martin F.M."/>
        </authorList>
    </citation>
    <scope>NUCLEOTIDE SEQUENCE [LARGE SCALE GENOMIC DNA]</scope>
    <source>
        <strain evidence="2 3">RN42</strain>
    </source>
</reference>
<dbReference type="InterPro" id="IPR009057">
    <property type="entry name" value="Homeodomain-like_sf"/>
</dbReference>
<proteinExistence type="predicted"/>
<dbReference type="Gene3D" id="1.10.10.60">
    <property type="entry name" value="Homeodomain-like"/>
    <property type="match status" value="1"/>
</dbReference>
<keyword evidence="3" id="KW-1185">Reference proteome</keyword>
<dbReference type="GO" id="GO:0003677">
    <property type="term" value="F:DNA binding"/>
    <property type="evidence" value="ECO:0007669"/>
    <property type="project" value="InterPro"/>
</dbReference>
<dbReference type="Pfam" id="PF05225">
    <property type="entry name" value="HTH_psq"/>
    <property type="match status" value="1"/>
</dbReference>